<dbReference type="InterPro" id="IPR046341">
    <property type="entry name" value="SET_dom_sf"/>
</dbReference>
<name>A0A9J6PI63_9GAMM</name>
<dbReference type="EMBL" id="JAODIM010000038">
    <property type="protein sequence ID" value="MCU5777050.1"/>
    <property type="molecule type" value="Genomic_DNA"/>
</dbReference>
<reference evidence="3" key="1">
    <citation type="submission" date="2022-09" db="EMBL/GenBank/DDBJ databases">
        <title>Winslowiella arboricola sp. nov., isolated from bleeding cankers on broadleaf hosts.</title>
        <authorList>
            <person name="Brady C."/>
            <person name="Kaur S."/>
            <person name="Crampton B."/>
            <person name="Maddock D."/>
            <person name="Arnold D."/>
            <person name="Denman S."/>
        </authorList>
    </citation>
    <scope>NUCLEOTIDE SEQUENCE</scope>
    <source>
        <strain evidence="3">BAC 15a-03b</strain>
    </source>
</reference>
<evidence type="ECO:0000256" key="1">
    <source>
        <dbReference type="SAM" id="MobiDB-lite"/>
    </source>
</evidence>
<dbReference type="InterPro" id="IPR001214">
    <property type="entry name" value="SET_dom"/>
</dbReference>
<proteinExistence type="predicted"/>
<sequence>MLAGIANFFHRLNNFGVGNEFDPLSSSPFKTINNISNSPLQKPFFWHSKEEIRPVPPGQGILPPDAHISPPATKPLARIIEAAALLLTQPVGQVYARYIAPATPVLTKIDQAADGLVNCLLPWQAVQAQESSPLTVLPEPNTTFWSVEPAESEQLRWQLVDELLWYLGLSQDEALRQQLIANLTDTEIVVIPPPAAGGTREERAHEDEMKNRLRLYEISIRDNQATSDSIGARMIAWGDQQTANSYILFQQGTEKVSLHHFMAGGGEALLGFFARTLGEIFTGEILDRQPGESRAEWLLRLGFNMVTLPEQAASKAFAFKRTPAIRPVSQLPGTIITCPPSGIAMQSVLQTEIAGVSWHLFPQGRLHATAVKLGSSEAITRPATFNPHNNKWRIEGQPGEHRFTHHTTPDFFVKNGDEYLPVTVSADDGTLQLADGQKIYFDPQTQRLTPFFAANTHLHAGCMPLLPKASVTAEPGRQGVLRTQFGAERRVWKTEQGKYYLEVRSQADNPNNEHIGYIEGWPEGDFFTIKAAENRLSQPQSVLQWQAATQKWHKAMSPFSLLKTAEGQIDAAWLRSAPGPEALTPVAKRPGLYHVDHHYYLRWRNTAQGDMHYLPLLPGDHPGDYFPEEPGADDLRFRYDEQLKEWQFVPLTQQAFAGLPEAVKVHLTNPFSVDYTASGYQHLYRSGEALYIHTGTNKLGEPEYIRVEQDQADPDLFSLRLAEDDESQSQWQFRYNRDNEEFELADKQGCLRVKRADDLPCAVAGSSADSDGGFQLPDEQRSSEFASEVWQWLRQHPLTPGDGRLGYALHLEKLRRKNLPQQVTTADIARYTGTSESLIRGNLEPYLTLKNLLLINKPQPPQPPVTIEAEQPVGKFKRKKLKKSEIRAFEQQRLNARYEGEDPYAYAIRRYGMRLPSEKLEDIALKAGVDEFTLANKLSEFWLAQQQWLTEAEKQWLRDRPRQPGEKRLNYAVRLLNAFQEQTATGALNGAKITKAHIAGYSQESLASLVSEIKKREDGWFLHNRRELDELPRTDDSAEVSLNKRKTYALRLLRKRFEPPKTVFVSMDAIARQSVLHPQTLRDTVENERVRWLDDIPRQTDEQTDSELDDDIIKLRNQLYARRVAEKRDQQQMGWLVTDKEIAAYAKVTLHAFRQARESDFGAVLPLKLKPDPGRELINTQWQYVRPLLVDASDLQRSVTAEVIKQPFRLSGMAEIPQGMSAARWKEVKKGFSAQAEEMIKSDGESMRTFSQEHLRVVNGRVGLGVVAKKFTPAGTFIGGYSGVWHPTEQSLSVELRKVGSEKVLTKLWGTYQDEGSVSGYQNPNILSLMNTGRIEGFPELGENNLAVGYIGKLPFYYTIKDVEVGEELLISYGDNYNPKYNIQTALNYDKIAIIARHENRYFVIRNAAKKPIKIFGPNGELDSQKNIPKGAVTCILQERLAERYIIRYDIISKKGYKKIDNRREDDDHLYYALAKALNEEGGTDMIEEKISELKAAVSAAHPEDVMIKPEPADLPPPRKKMGVGPGEDDG</sequence>
<comment type="caution">
    <text evidence="3">The sequence shown here is derived from an EMBL/GenBank/DDBJ whole genome shotgun (WGS) entry which is preliminary data.</text>
</comment>
<evidence type="ECO:0000313" key="4">
    <source>
        <dbReference type="Proteomes" id="UP001064262"/>
    </source>
</evidence>
<accession>A0A9J6PI63</accession>
<keyword evidence="4" id="KW-1185">Reference proteome</keyword>
<evidence type="ECO:0000259" key="2">
    <source>
        <dbReference type="PROSITE" id="PS50280"/>
    </source>
</evidence>
<gene>
    <name evidence="3" type="ORF">N5923_06040</name>
</gene>
<dbReference type="Gene3D" id="2.170.270.10">
    <property type="entry name" value="SET domain"/>
    <property type="match status" value="1"/>
</dbReference>
<evidence type="ECO:0000313" key="3">
    <source>
        <dbReference type="EMBL" id="MCU5777050.1"/>
    </source>
</evidence>
<dbReference type="RefSeq" id="WP_267140797.1">
    <property type="nucleotide sequence ID" value="NZ_JAODIL010000043.1"/>
</dbReference>
<dbReference type="Proteomes" id="UP001064262">
    <property type="component" value="Unassembled WGS sequence"/>
</dbReference>
<feature type="compositionally biased region" description="Basic and acidic residues" evidence="1">
    <location>
        <begin position="1503"/>
        <end position="1512"/>
    </location>
</feature>
<dbReference type="SUPFAM" id="SSF82199">
    <property type="entry name" value="SET domain"/>
    <property type="match status" value="1"/>
</dbReference>
<feature type="region of interest" description="Disordered" evidence="1">
    <location>
        <begin position="1503"/>
        <end position="1531"/>
    </location>
</feature>
<feature type="domain" description="SET" evidence="2">
    <location>
        <begin position="1245"/>
        <end position="1374"/>
    </location>
</feature>
<organism evidence="3 4">
    <name type="scientific">Winslowiella arboricola</name>
    <dbReference type="NCBI Taxonomy" id="2978220"/>
    <lineage>
        <taxon>Bacteria</taxon>
        <taxon>Pseudomonadati</taxon>
        <taxon>Pseudomonadota</taxon>
        <taxon>Gammaproteobacteria</taxon>
        <taxon>Enterobacterales</taxon>
        <taxon>Erwiniaceae</taxon>
        <taxon>Winslowiella</taxon>
    </lineage>
</organism>
<dbReference type="PROSITE" id="PS50280">
    <property type="entry name" value="SET"/>
    <property type="match status" value="1"/>
</dbReference>
<protein>
    <recommendedName>
        <fullName evidence="2">SET domain-containing protein</fullName>
    </recommendedName>
</protein>